<dbReference type="Proteomes" id="UP000765509">
    <property type="component" value="Unassembled WGS sequence"/>
</dbReference>
<feature type="compositionally biased region" description="Pro residues" evidence="1">
    <location>
        <begin position="56"/>
        <end position="71"/>
    </location>
</feature>
<organism evidence="2 3">
    <name type="scientific">Austropuccinia psidii MF-1</name>
    <dbReference type="NCBI Taxonomy" id="1389203"/>
    <lineage>
        <taxon>Eukaryota</taxon>
        <taxon>Fungi</taxon>
        <taxon>Dikarya</taxon>
        <taxon>Basidiomycota</taxon>
        <taxon>Pucciniomycotina</taxon>
        <taxon>Pucciniomycetes</taxon>
        <taxon>Pucciniales</taxon>
        <taxon>Sphaerophragmiaceae</taxon>
        <taxon>Austropuccinia</taxon>
    </lineage>
</organism>
<dbReference type="AlphaFoldDB" id="A0A9Q3BNM4"/>
<proteinExistence type="predicted"/>
<name>A0A9Q3BNM4_9BASI</name>
<evidence type="ECO:0000256" key="1">
    <source>
        <dbReference type="SAM" id="MobiDB-lite"/>
    </source>
</evidence>
<protein>
    <submittedName>
        <fullName evidence="2">Uncharacterized protein</fullName>
    </submittedName>
</protein>
<keyword evidence="3" id="KW-1185">Reference proteome</keyword>
<evidence type="ECO:0000313" key="2">
    <source>
        <dbReference type="EMBL" id="MBW0469351.1"/>
    </source>
</evidence>
<dbReference type="EMBL" id="AVOT02002155">
    <property type="protein sequence ID" value="MBW0469351.1"/>
    <property type="molecule type" value="Genomic_DNA"/>
</dbReference>
<accession>A0A9Q3BNM4</accession>
<gene>
    <name evidence="2" type="ORF">O181_009066</name>
</gene>
<reference evidence="2" key="1">
    <citation type="submission" date="2021-03" db="EMBL/GenBank/DDBJ databases">
        <title>Draft genome sequence of rust myrtle Austropuccinia psidii MF-1, a brazilian biotype.</title>
        <authorList>
            <person name="Quecine M.C."/>
            <person name="Pachon D.M.R."/>
            <person name="Bonatelli M.L."/>
            <person name="Correr F.H."/>
            <person name="Franceschini L.M."/>
            <person name="Leite T.F."/>
            <person name="Margarido G.R.A."/>
            <person name="Almeida C.A."/>
            <person name="Ferrarezi J.A."/>
            <person name="Labate C.A."/>
        </authorList>
    </citation>
    <scope>NUCLEOTIDE SEQUENCE</scope>
    <source>
        <strain evidence="2">MF-1</strain>
    </source>
</reference>
<feature type="region of interest" description="Disordered" evidence="1">
    <location>
        <begin position="48"/>
        <end position="73"/>
    </location>
</feature>
<evidence type="ECO:0000313" key="3">
    <source>
        <dbReference type="Proteomes" id="UP000765509"/>
    </source>
</evidence>
<comment type="caution">
    <text evidence="2">The sequence shown here is derived from an EMBL/GenBank/DDBJ whole genome shotgun (WGS) entry which is preliminary data.</text>
</comment>
<sequence>MNHLLGAPANLFQAQVKSGFSSTTNCEQIHLSSACPATPHLFIIIDNTPVASPSSTPSPPDPSPENPPFPQNPSCCLGAPNLLLPPVQGSAVVHQLATDPHDFLRNCPPINQLNLVGASEIAPHHSLCECISSE</sequence>